<dbReference type="InterPro" id="IPR008978">
    <property type="entry name" value="HSP20-like_chaperone"/>
</dbReference>
<evidence type="ECO:0000256" key="2">
    <source>
        <dbReference type="RuleBase" id="RU003616"/>
    </source>
</evidence>
<dbReference type="InterPro" id="IPR001436">
    <property type="entry name" value="Alpha-crystallin/sHSP_animal"/>
</dbReference>
<comment type="similarity">
    <text evidence="1 2">Belongs to the small heat shock protein (HSP20) family.</text>
</comment>
<feature type="domain" description="SHSP" evidence="3">
    <location>
        <begin position="55"/>
        <end position="162"/>
    </location>
</feature>
<organism evidence="4 5">
    <name type="scientific">Astyanax mexicanus</name>
    <name type="common">Blind cave fish</name>
    <name type="synonym">Astyanax fasciatus mexicanus</name>
    <dbReference type="NCBI Taxonomy" id="7994"/>
    <lineage>
        <taxon>Eukaryota</taxon>
        <taxon>Metazoa</taxon>
        <taxon>Chordata</taxon>
        <taxon>Craniata</taxon>
        <taxon>Vertebrata</taxon>
        <taxon>Euteleostomi</taxon>
        <taxon>Actinopterygii</taxon>
        <taxon>Neopterygii</taxon>
        <taxon>Teleostei</taxon>
        <taxon>Ostariophysi</taxon>
        <taxon>Characiformes</taxon>
        <taxon>Characoidei</taxon>
        <taxon>Acestrorhamphidae</taxon>
        <taxon>Acestrorhamphinae</taxon>
        <taxon>Astyanax</taxon>
    </lineage>
</organism>
<dbReference type="GO" id="GO:0005737">
    <property type="term" value="C:cytoplasm"/>
    <property type="evidence" value="ECO:0007669"/>
    <property type="project" value="TreeGrafter"/>
</dbReference>
<dbReference type="InterPro" id="IPR002068">
    <property type="entry name" value="A-crystallin/Hsp20_dom"/>
</dbReference>
<evidence type="ECO:0000256" key="1">
    <source>
        <dbReference type="PROSITE-ProRule" id="PRU00285"/>
    </source>
</evidence>
<accession>A0A8B9LLK3</accession>
<evidence type="ECO:0000313" key="5">
    <source>
        <dbReference type="Proteomes" id="UP000694621"/>
    </source>
</evidence>
<dbReference type="AlphaFoldDB" id="A0A8B9LLK3"/>
<proteinExistence type="inferred from homology"/>
<dbReference type="Ensembl" id="ENSAMXT00005056483.1">
    <property type="protein sequence ID" value="ENSAMXP00005052196.1"/>
    <property type="gene ID" value="ENSAMXG00005023502.1"/>
</dbReference>
<reference evidence="4" key="1">
    <citation type="submission" date="2025-08" db="UniProtKB">
        <authorList>
            <consortium name="Ensembl"/>
        </authorList>
    </citation>
    <scope>IDENTIFICATION</scope>
</reference>
<name>A0A8B9LLK3_ASTMX</name>
<dbReference type="PROSITE" id="PS01031">
    <property type="entry name" value="SHSP"/>
    <property type="match status" value="1"/>
</dbReference>
<dbReference type="PANTHER" id="PTHR45640:SF7">
    <property type="entry name" value="HEAT SHOCK PROTEIN BETA-1"/>
    <property type="match status" value="1"/>
</dbReference>
<dbReference type="GO" id="GO:0009408">
    <property type="term" value="P:response to heat"/>
    <property type="evidence" value="ECO:0007669"/>
    <property type="project" value="TreeGrafter"/>
</dbReference>
<dbReference type="PRINTS" id="PR00299">
    <property type="entry name" value="ACRYSTALLIN"/>
</dbReference>
<dbReference type="PANTHER" id="PTHR45640">
    <property type="entry name" value="HEAT SHOCK PROTEIN HSP-12.2-RELATED"/>
    <property type="match status" value="1"/>
</dbReference>
<dbReference type="GO" id="GO:0005634">
    <property type="term" value="C:nucleus"/>
    <property type="evidence" value="ECO:0007669"/>
    <property type="project" value="TreeGrafter"/>
</dbReference>
<dbReference type="Gene3D" id="2.60.40.790">
    <property type="match status" value="1"/>
</dbReference>
<dbReference type="SUPFAM" id="SSF49764">
    <property type="entry name" value="HSP20-like chaperones"/>
    <property type="match status" value="1"/>
</dbReference>
<evidence type="ECO:0000259" key="3">
    <source>
        <dbReference type="PROSITE" id="PS01031"/>
    </source>
</evidence>
<dbReference type="Pfam" id="PF00011">
    <property type="entry name" value="HSP20"/>
    <property type="match status" value="1"/>
</dbReference>
<sequence>ISAMTEKQVPFTLLRQSSWDPFHDWHGSRIFDQAFGMPVLPGELLCWPSSHWPGYLRPPGSTGLFSVTTSRDQWKVCVDVKQFTPEELTVKTKDGMVEIRKHEERRDEHGYISRCFTRKYALPPGVDTEKVNSSLSPEGVLTIEAPIPKPVIQDAEKSIPVTKAKK</sequence>
<dbReference type="GO" id="GO:0051082">
    <property type="term" value="F:unfolded protein binding"/>
    <property type="evidence" value="ECO:0007669"/>
    <property type="project" value="TreeGrafter"/>
</dbReference>
<dbReference type="Proteomes" id="UP000694621">
    <property type="component" value="Unplaced"/>
</dbReference>
<evidence type="ECO:0000313" key="4">
    <source>
        <dbReference type="Ensembl" id="ENSAMXP00005052196.1"/>
    </source>
</evidence>
<protein>
    <submittedName>
        <fullName evidence="4">Heat shock protein family B (small) member 1</fullName>
    </submittedName>
</protein>
<dbReference type="GO" id="GO:0042026">
    <property type="term" value="P:protein refolding"/>
    <property type="evidence" value="ECO:0007669"/>
    <property type="project" value="TreeGrafter"/>
</dbReference>
<dbReference type="GO" id="GO:0043066">
    <property type="term" value="P:negative regulation of apoptotic process"/>
    <property type="evidence" value="ECO:0007669"/>
    <property type="project" value="TreeGrafter"/>
</dbReference>